<dbReference type="GO" id="GO:0016020">
    <property type="term" value="C:membrane"/>
    <property type="evidence" value="ECO:0007669"/>
    <property type="project" value="UniProtKB-SubCell"/>
</dbReference>
<keyword evidence="5 9" id="KW-0732">Signal</keyword>
<evidence type="ECO:0000256" key="6">
    <source>
        <dbReference type="ARBA" id="ARBA00022737"/>
    </source>
</evidence>
<comment type="subcellular location">
    <subcellularLocation>
        <location evidence="2">Membrane</location>
    </subcellularLocation>
    <subcellularLocation>
        <location evidence="1">Secreted</location>
        <location evidence="1">Cell wall</location>
    </subcellularLocation>
</comment>
<evidence type="ECO:0000313" key="11">
    <source>
        <dbReference type="EMBL" id="EXC30884.1"/>
    </source>
</evidence>
<organism evidence="11 12">
    <name type="scientific">Morus notabilis</name>
    <dbReference type="NCBI Taxonomy" id="981085"/>
    <lineage>
        <taxon>Eukaryota</taxon>
        <taxon>Viridiplantae</taxon>
        <taxon>Streptophyta</taxon>
        <taxon>Embryophyta</taxon>
        <taxon>Tracheophyta</taxon>
        <taxon>Spermatophyta</taxon>
        <taxon>Magnoliopsida</taxon>
        <taxon>eudicotyledons</taxon>
        <taxon>Gunneridae</taxon>
        <taxon>Pentapetalae</taxon>
        <taxon>rosids</taxon>
        <taxon>fabids</taxon>
        <taxon>Rosales</taxon>
        <taxon>Moraceae</taxon>
        <taxon>Moreae</taxon>
        <taxon>Morus</taxon>
    </lineage>
</organism>
<evidence type="ECO:0000256" key="8">
    <source>
        <dbReference type="ARBA" id="ARBA00038043"/>
    </source>
</evidence>
<protein>
    <submittedName>
        <fullName evidence="11">Polygalacturonase inhibitor</fullName>
    </submittedName>
</protein>
<evidence type="ECO:0000256" key="5">
    <source>
        <dbReference type="ARBA" id="ARBA00022729"/>
    </source>
</evidence>
<keyword evidence="3" id="KW-0134">Cell wall</keyword>
<dbReference type="KEGG" id="mnt:21410664"/>
<evidence type="ECO:0000259" key="10">
    <source>
        <dbReference type="Pfam" id="PF08263"/>
    </source>
</evidence>
<sequence>METTVQPYMSILFLTLLNFSTFLHPSLSDDPFCNPEDKKTLLRFKKSFTNSQYILLSWDPITDCCNWNHVDCGDTNRITSLRFVGYNLSGQIPPQIGNLPFLETINFDNVPGLLGPIAPSIANLTKLRYLIITRTNVSGPIPEFIGSLKKIEFINLSYNRLTGQIPKSIGYLPKLGGLRLDYNTLTGSIPESFGDFKKEDFYLYMSHNKLSGKIPLSMEKKDFTYIDLSENRLEGDVVPLFRSKKKMELVDLSGNLLRFDLSKVEFPSSLVSLDLSENKVFGILPEQLTELTGLKSFNVSYNKLCGKIPVGGNLQKFGESAYFHNCCLCGSPLESCLSLAKILTFGLCLIECILSRYEPF</sequence>
<dbReference type="PANTHER" id="PTHR48059">
    <property type="entry name" value="POLYGALACTURONASE INHIBITOR 1"/>
    <property type="match status" value="1"/>
</dbReference>
<feature type="chain" id="PRO_5004933191" evidence="9">
    <location>
        <begin position="29"/>
        <end position="360"/>
    </location>
</feature>
<dbReference type="Proteomes" id="UP000030645">
    <property type="component" value="Unassembled WGS sequence"/>
</dbReference>
<accession>W9SID9</accession>
<evidence type="ECO:0000256" key="9">
    <source>
        <dbReference type="SAM" id="SignalP"/>
    </source>
</evidence>
<evidence type="ECO:0000256" key="3">
    <source>
        <dbReference type="ARBA" id="ARBA00022512"/>
    </source>
</evidence>
<keyword evidence="12" id="KW-1185">Reference proteome</keyword>
<dbReference type="Gene3D" id="3.80.10.10">
    <property type="entry name" value="Ribonuclease Inhibitor"/>
    <property type="match status" value="1"/>
</dbReference>
<proteinExistence type="inferred from homology"/>
<dbReference type="OrthoDB" id="676979at2759"/>
<evidence type="ECO:0000256" key="1">
    <source>
        <dbReference type="ARBA" id="ARBA00004191"/>
    </source>
</evidence>
<dbReference type="Pfam" id="PF08263">
    <property type="entry name" value="LRRNT_2"/>
    <property type="match status" value="1"/>
</dbReference>
<feature type="signal peptide" evidence="9">
    <location>
        <begin position="1"/>
        <end position="28"/>
    </location>
</feature>
<evidence type="ECO:0000256" key="2">
    <source>
        <dbReference type="ARBA" id="ARBA00004370"/>
    </source>
</evidence>
<dbReference type="EMBL" id="KE346217">
    <property type="protein sequence ID" value="EXC30884.1"/>
    <property type="molecule type" value="Genomic_DNA"/>
</dbReference>
<gene>
    <name evidence="11" type="ORF">L484_028063</name>
</gene>
<reference evidence="12" key="1">
    <citation type="submission" date="2013-01" db="EMBL/GenBank/DDBJ databases">
        <title>Draft Genome Sequence of a Mulberry Tree, Morus notabilis C.K. Schneid.</title>
        <authorList>
            <person name="He N."/>
            <person name="Zhao S."/>
        </authorList>
    </citation>
    <scope>NUCLEOTIDE SEQUENCE</scope>
</reference>
<dbReference type="eggNOG" id="ENOG502QRQP">
    <property type="taxonomic scope" value="Eukaryota"/>
</dbReference>
<evidence type="ECO:0000256" key="7">
    <source>
        <dbReference type="ARBA" id="ARBA00023136"/>
    </source>
</evidence>
<evidence type="ECO:0000313" key="12">
    <source>
        <dbReference type="Proteomes" id="UP000030645"/>
    </source>
</evidence>
<dbReference type="STRING" id="981085.W9SID9"/>
<dbReference type="InterPro" id="IPR001611">
    <property type="entry name" value="Leu-rich_rpt"/>
</dbReference>
<comment type="similarity">
    <text evidence="8">Belongs to the polygalacturonase-inhibiting protein family.</text>
</comment>
<dbReference type="AlphaFoldDB" id="W9SID9"/>
<dbReference type="FunFam" id="3.80.10.10:FF:000400">
    <property type="entry name" value="Nuclear pore complex protein NUP107"/>
    <property type="match status" value="1"/>
</dbReference>
<dbReference type="SUPFAM" id="SSF52058">
    <property type="entry name" value="L domain-like"/>
    <property type="match status" value="1"/>
</dbReference>
<feature type="domain" description="Leucine-rich repeat-containing N-terminal plant-type" evidence="10">
    <location>
        <begin position="35"/>
        <end position="72"/>
    </location>
</feature>
<evidence type="ECO:0000256" key="4">
    <source>
        <dbReference type="ARBA" id="ARBA00022614"/>
    </source>
</evidence>
<keyword evidence="7" id="KW-0472">Membrane</keyword>
<keyword evidence="3" id="KW-0964">Secreted</keyword>
<dbReference type="InterPro" id="IPR032675">
    <property type="entry name" value="LRR_dom_sf"/>
</dbReference>
<dbReference type="Pfam" id="PF00560">
    <property type="entry name" value="LRR_1"/>
    <property type="match status" value="4"/>
</dbReference>
<name>W9SID9_9ROSA</name>
<dbReference type="InterPro" id="IPR051848">
    <property type="entry name" value="PGIP"/>
</dbReference>
<dbReference type="InterPro" id="IPR013210">
    <property type="entry name" value="LRR_N_plant-typ"/>
</dbReference>
<dbReference type="PANTHER" id="PTHR48059:SF4">
    <property type="entry name" value="POLYGALACTURONASE INHIBITOR 1-RELATED"/>
    <property type="match status" value="1"/>
</dbReference>
<keyword evidence="4" id="KW-0433">Leucine-rich repeat</keyword>
<keyword evidence="6" id="KW-0677">Repeat</keyword>